<dbReference type="KEGG" id="vg:23681016"/>
<dbReference type="RefSeq" id="YP_009126206.1">
    <property type="nucleotide sequence ID" value="NC_026607.2"/>
</dbReference>
<evidence type="ECO:0000313" key="1">
    <source>
        <dbReference type="EMBL" id="AHJ86853.1"/>
    </source>
</evidence>
<dbReference type="Proteomes" id="UP000032000">
    <property type="component" value="Segment"/>
</dbReference>
<name>A0A0B4LA15_9CAUD</name>
<protein>
    <submittedName>
        <fullName evidence="1">Uncharacterized protein</fullName>
    </submittedName>
</protein>
<reference evidence="1" key="1">
    <citation type="submission" date="2015-06" db="EMBL/GenBank/DDBJ databases">
        <title>Genomic characterization of STP4-a, a novel T4 virulent phage infecting Salmonella.</title>
        <authorList>
            <person name="Li M."/>
            <person name="Wang J."/>
            <person name="Lin H."/>
            <person name="Han F."/>
        </authorList>
    </citation>
    <scope>NUCLEOTIDE SEQUENCE [LARGE SCALE GENOMIC DNA]</scope>
</reference>
<gene>
    <name evidence="1" type="ORF">STP4a_256</name>
</gene>
<dbReference type="GeneID" id="23681016"/>
<evidence type="ECO:0000313" key="2">
    <source>
        <dbReference type="Proteomes" id="UP000032000"/>
    </source>
</evidence>
<proteinExistence type="predicted"/>
<sequence length="83" mass="9780">MCYYYLIKTNEDKPMEFTSSNLKKAKAKRGMAKYKNECVKELQFLEAELNSMIVSGAKQCDIDFKRINIKYFRDSIVDMLADY</sequence>
<dbReference type="EMBL" id="KJ000058">
    <property type="protein sequence ID" value="AHJ86853.1"/>
    <property type="molecule type" value="Genomic_DNA"/>
</dbReference>
<keyword evidence="2" id="KW-1185">Reference proteome</keyword>
<organism evidence="1 2">
    <name type="scientific">Salmonella phage STP4-a</name>
    <dbReference type="NCBI Taxonomy" id="1445860"/>
    <lineage>
        <taxon>Viruses</taxon>
        <taxon>Duplodnaviria</taxon>
        <taxon>Heunggongvirae</taxon>
        <taxon>Uroviricota</taxon>
        <taxon>Caudoviricetes</taxon>
        <taxon>Pantevenvirales</taxon>
        <taxon>Straboviridae</taxon>
        <taxon>Tevenvirinae</taxon>
        <taxon>Gelderlandvirus</taxon>
        <taxon>Gelderlandvirus stp4a</taxon>
    </lineage>
</organism>
<accession>A0A0B4LA15</accession>